<organism evidence="1">
    <name type="scientific">gut metagenome</name>
    <dbReference type="NCBI Taxonomy" id="749906"/>
    <lineage>
        <taxon>unclassified sequences</taxon>
        <taxon>metagenomes</taxon>
        <taxon>organismal metagenomes</taxon>
    </lineage>
</organism>
<gene>
    <name evidence="1" type="ORF">EVA_21099</name>
</gene>
<name>J9FTU2_9ZZZZ</name>
<protein>
    <submittedName>
        <fullName evidence="1">Uncharacterized protein</fullName>
    </submittedName>
</protein>
<dbReference type="AlphaFoldDB" id="J9FTU2"/>
<feature type="non-terminal residue" evidence="1">
    <location>
        <position position="1"/>
    </location>
</feature>
<accession>J9FTU2</accession>
<dbReference type="EMBL" id="AMCI01008605">
    <property type="protein sequence ID" value="EJW90794.1"/>
    <property type="molecule type" value="Genomic_DNA"/>
</dbReference>
<evidence type="ECO:0000313" key="1">
    <source>
        <dbReference type="EMBL" id="EJW90794.1"/>
    </source>
</evidence>
<comment type="caution">
    <text evidence="1">The sequence shown here is derived from an EMBL/GenBank/DDBJ whole genome shotgun (WGS) entry which is preliminary data.</text>
</comment>
<reference evidence="1" key="1">
    <citation type="journal article" date="2012" name="PLoS ONE">
        <title>Gene sets for utilization of primary and secondary nutrition supplies in the distal gut of endangered iberian lynx.</title>
        <authorList>
            <person name="Alcaide M."/>
            <person name="Messina E."/>
            <person name="Richter M."/>
            <person name="Bargiela R."/>
            <person name="Peplies J."/>
            <person name="Huws S.A."/>
            <person name="Newbold C.J."/>
            <person name="Golyshin P.N."/>
            <person name="Simon M.A."/>
            <person name="Lopez G."/>
            <person name="Yakimov M.M."/>
            <person name="Ferrer M."/>
        </authorList>
    </citation>
    <scope>NUCLEOTIDE SEQUENCE</scope>
</reference>
<sequence length="19" mass="2201">DFVGDEALNKPLQLFRLKP</sequence>
<proteinExistence type="predicted"/>